<dbReference type="Proteomes" id="UP000694701">
    <property type="component" value="Unplaced"/>
</dbReference>
<proteinExistence type="predicted"/>
<accession>A0A8C2Q082</accession>
<evidence type="ECO:0008006" key="3">
    <source>
        <dbReference type="Google" id="ProtNLM"/>
    </source>
</evidence>
<dbReference type="Ensembl" id="ENSCCRT00020105109.1">
    <property type="protein sequence ID" value="ENSCCRP00020096133.1"/>
    <property type="gene ID" value="ENSCCRG00020044273.1"/>
</dbReference>
<protein>
    <recommendedName>
        <fullName evidence="3">Immunoglobulin V-set domain-containing protein</fullName>
    </recommendedName>
</protein>
<evidence type="ECO:0000313" key="1">
    <source>
        <dbReference type="Ensembl" id="ENSCCRP00020096133.1"/>
    </source>
</evidence>
<sequence>CSDFLNEERVVTVSISNVKEDSGIYWCGAHVITKVHLNVKKVFLCYHLYLFCKMYL</sequence>
<dbReference type="AlphaFoldDB" id="A0A8C2Q082"/>
<reference evidence="1" key="1">
    <citation type="submission" date="2025-08" db="UniProtKB">
        <authorList>
            <consortium name="Ensembl"/>
        </authorList>
    </citation>
    <scope>IDENTIFICATION</scope>
</reference>
<evidence type="ECO:0000313" key="2">
    <source>
        <dbReference type="Proteomes" id="UP000694701"/>
    </source>
</evidence>
<dbReference type="InterPro" id="IPR013783">
    <property type="entry name" value="Ig-like_fold"/>
</dbReference>
<organism evidence="1 2">
    <name type="scientific">Cyprinus carpio</name>
    <name type="common">Common carp</name>
    <dbReference type="NCBI Taxonomy" id="7962"/>
    <lineage>
        <taxon>Eukaryota</taxon>
        <taxon>Metazoa</taxon>
        <taxon>Chordata</taxon>
        <taxon>Craniata</taxon>
        <taxon>Vertebrata</taxon>
        <taxon>Euteleostomi</taxon>
        <taxon>Actinopterygii</taxon>
        <taxon>Neopterygii</taxon>
        <taxon>Teleostei</taxon>
        <taxon>Ostariophysi</taxon>
        <taxon>Cypriniformes</taxon>
        <taxon>Cyprinidae</taxon>
        <taxon>Cyprininae</taxon>
        <taxon>Cyprinus</taxon>
    </lineage>
</organism>
<dbReference type="Gene3D" id="2.60.40.10">
    <property type="entry name" value="Immunoglobulins"/>
    <property type="match status" value="1"/>
</dbReference>
<name>A0A8C2Q082_CYPCA</name>